<evidence type="ECO:0000313" key="5">
    <source>
        <dbReference type="EMBL" id="GLI67788.1"/>
    </source>
</evidence>
<feature type="domain" description="Rad21/Rec8-like protein N-terminal" evidence="4">
    <location>
        <begin position="1"/>
        <end position="48"/>
    </location>
</feature>
<dbReference type="EMBL" id="BSDZ01000079">
    <property type="protein sequence ID" value="GLI67788.1"/>
    <property type="molecule type" value="Genomic_DNA"/>
</dbReference>
<name>A0ABQ5SCY0_9CHLO</name>
<dbReference type="InterPro" id="IPR006910">
    <property type="entry name" value="Rad21_Rec8_N"/>
</dbReference>
<gene>
    <name evidence="5" type="ORF">VaNZ11_012074</name>
</gene>
<comment type="subcellular location">
    <subcellularLocation>
        <location evidence="1">Nucleus</location>
    </subcellularLocation>
</comment>
<organism evidence="5 6">
    <name type="scientific">Volvox africanus</name>
    <dbReference type="NCBI Taxonomy" id="51714"/>
    <lineage>
        <taxon>Eukaryota</taxon>
        <taxon>Viridiplantae</taxon>
        <taxon>Chlorophyta</taxon>
        <taxon>core chlorophytes</taxon>
        <taxon>Chlorophyceae</taxon>
        <taxon>CS clade</taxon>
        <taxon>Chlamydomonadales</taxon>
        <taxon>Volvocaceae</taxon>
        <taxon>Volvox</taxon>
    </lineage>
</organism>
<feature type="compositionally biased region" description="Basic and acidic residues" evidence="3">
    <location>
        <begin position="109"/>
        <end position="119"/>
    </location>
</feature>
<dbReference type="Proteomes" id="UP001165090">
    <property type="component" value="Unassembled WGS sequence"/>
</dbReference>
<keyword evidence="6" id="KW-1185">Reference proteome</keyword>
<accession>A0ABQ5SCY0</accession>
<evidence type="ECO:0000259" key="4">
    <source>
        <dbReference type="Pfam" id="PF04825"/>
    </source>
</evidence>
<dbReference type="PANTHER" id="PTHR12585">
    <property type="entry name" value="SCC1 / RAD21 FAMILY MEMBER"/>
    <property type="match status" value="1"/>
</dbReference>
<dbReference type="InterPro" id="IPR039781">
    <property type="entry name" value="Rad21/Rec8-like"/>
</dbReference>
<proteinExistence type="predicted"/>
<feature type="region of interest" description="Disordered" evidence="3">
    <location>
        <begin position="109"/>
        <end position="148"/>
    </location>
</feature>
<dbReference type="Pfam" id="PF04825">
    <property type="entry name" value="Rad21_Rec8_N"/>
    <property type="match status" value="1"/>
</dbReference>
<reference evidence="5 6" key="1">
    <citation type="journal article" date="2023" name="IScience">
        <title>Expanded male sex-determining region conserved during the evolution of homothallism in the green alga Volvox.</title>
        <authorList>
            <person name="Yamamoto K."/>
            <person name="Matsuzaki R."/>
            <person name="Mahakham W."/>
            <person name="Heman W."/>
            <person name="Sekimoto H."/>
            <person name="Kawachi M."/>
            <person name="Minakuchi Y."/>
            <person name="Toyoda A."/>
            <person name="Nozaki H."/>
        </authorList>
    </citation>
    <scope>NUCLEOTIDE SEQUENCE [LARGE SCALE GENOMIC DNA]</scope>
    <source>
        <strain evidence="5 6">NIES-4468</strain>
    </source>
</reference>
<comment type="caution">
    <text evidence="5">The sequence shown here is derived from an EMBL/GenBank/DDBJ whole genome shotgun (WGS) entry which is preliminary data.</text>
</comment>
<evidence type="ECO:0000256" key="3">
    <source>
        <dbReference type="SAM" id="MobiDB-lite"/>
    </source>
</evidence>
<dbReference type="PANTHER" id="PTHR12585:SF69">
    <property type="entry name" value="FI11703P"/>
    <property type="match status" value="1"/>
</dbReference>
<sequence length="193" mass="21465">MQPDVPHSLRLQGILIGGVVIVFNRQQLYLLEDLQDMLRKVTAAKAPERSAAAVVKTVLHRGRDKARVEAITLVENTAPDMMMMSSHVLGQIEDLDDLELLEPLERQEGRADPHEHFEETEGDIARAVGRRHDGRSGGHIRGLREDDEEENLLMLPTLAPPSFKKDGSGAGACVAIKMKLATRYSDTRATLRR</sequence>
<keyword evidence="2" id="KW-0539">Nucleus</keyword>
<evidence type="ECO:0000313" key="6">
    <source>
        <dbReference type="Proteomes" id="UP001165090"/>
    </source>
</evidence>
<evidence type="ECO:0000256" key="2">
    <source>
        <dbReference type="ARBA" id="ARBA00023242"/>
    </source>
</evidence>
<protein>
    <recommendedName>
        <fullName evidence="4">Rad21/Rec8-like protein N-terminal domain-containing protein</fullName>
    </recommendedName>
</protein>
<evidence type="ECO:0000256" key="1">
    <source>
        <dbReference type="ARBA" id="ARBA00004123"/>
    </source>
</evidence>